<feature type="coiled-coil region" evidence="1">
    <location>
        <begin position="463"/>
        <end position="490"/>
    </location>
</feature>
<feature type="region of interest" description="Disordered" evidence="2">
    <location>
        <begin position="2132"/>
        <end position="2172"/>
    </location>
</feature>
<name>A0AAV9Y144_9CRYT</name>
<protein>
    <submittedName>
        <fullName evidence="4">Transmembrane domain near C terminal</fullName>
    </submittedName>
</protein>
<keyword evidence="3" id="KW-1133">Transmembrane helix</keyword>
<dbReference type="PROSITE" id="PS51257">
    <property type="entry name" value="PROKAR_LIPOPROTEIN"/>
    <property type="match status" value="1"/>
</dbReference>
<organism evidence="4 5">
    <name type="scientific">Cryptosporidium xiaoi</name>
    <dbReference type="NCBI Taxonomy" id="659607"/>
    <lineage>
        <taxon>Eukaryota</taxon>
        <taxon>Sar</taxon>
        <taxon>Alveolata</taxon>
        <taxon>Apicomplexa</taxon>
        <taxon>Conoidasida</taxon>
        <taxon>Coccidia</taxon>
        <taxon>Eucoccidiorida</taxon>
        <taxon>Eimeriorina</taxon>
        <taxon>Cryptosporidiidae</taxon>
        <taxon>Cryptosporidium</taxon>
    </lineage>
</organism>
<keyword evidence="3 4" id="KW-0812">Transmembrane</keyword>
<feature type="compositionally biased region" description="Polar residues" evidence="2">
    <location>
        <begin position="2140"/>
        <end position="2150"/>
    </location>
</feature>
<keyword evidence="1" id="KW-0175">Coiled coil</keyword>
<evidence type="ECO:0000256" key="3">
    <source>
        <dbReference type="SAM" id="Phobius"/>
    </source>
</evidence>
<gene>
    <name evidence="4" type="ORF">RS030_142171</name>
</gene>
<keyword evidence="3" id="KW-0472">Membrane</keyword>
<dbReference type="Proteomes" id="UP001311799">
    <property type="component" value="Unassembled WGS sequence"/>
</dbReference>
<comment type="caution">
    <text evidence="4">The sequence shown here is derived from an EMBL/GenBank/DDBJ whole genome shotgun (WGS) entry which is preliminary data.</text>
</comment>
<accession>A0AAV9Y144</accession>
<evidence type="ECO:0000313" key="4">
    <source>
        <dbReference type="EMBL" id="KAK6590636.1"/>
    </source>
</evidence>
<keyword evidence="5" id="KW-1185">Reference proteome</keyword>
<evidence type="ECO:0000256" key="1">
    <source>
        <dbReference type="SAM" id="Coils"/>
    </source>
</evidence>
<feature type="transmembrane region" description="Helical" evidence="3">
    <location>
        <begin position="2069"/>
        <end position="2086"/>
    </location>
</feature>
<dbReference type="EMBL" id="JAWDEY010000005">
    <property type="protein sequence ID" value="KAK6590636.1"/>
    <property type="molecule type" value="Genomic_DNA"/>
</dbReference>
<evidence type="ECO:0000313" key="5">
    <source>
        <dbReference type="Proteomes" id="UP001311799"/>
    </source>
</evidence>
<evidence type="ECO:0000256" key="2">
    <source>
        <dbReference type="SAM" id="MobiDB-lite"/>
    </source>
</evidence>
<reference evidence="4 5" key="1">
    <citation type="submission" date="2023-10" db="EMBL/GenBank/DDBJ databases">
        <title>Comparative genomics analysis reveals potential genetic determinants of host preference in Cryptosporidium xiaoi.</title>
        <authorList>
            <person name="Xiao L."/>
            <person name="Li J."/>
        </authorList>
    </citation>
    <scope>NUCLEOTIDE SEQUENCE [LARGE SCALE GENOMIC DNA]</scope>
    <source>
        <strain evidence="4 5">52996</strain>
    </source>
</reference>
<proteinExistence type="predicted"/>
<sequence length="2172" mass="248158">MRYLNTIGLSAFLLGCLTFGIVDAFFSKSTLNCKYQLLPEYINGIGDGEDEIYYSDIRGITHKPENRIFLNIKYESIVTLSIERSYDSDLELSYLNIVKYDKSEPSFLATGNLTWGGAGNNTRLFLRSKLEPSQYIIVVGSTFHKDEEVEKVDNNVCSPVNFEFGLTTPETIYSQNSLSLNDPFSKPVVTINLNERYQYNNRIDDTFVVKTTPYGINSYTDNYGGNVLWSKLFIIPPSERKENEDLLNLYVELGFRFSRTPLQLIIEPVRTNRVKYESKLKDNNIHRNNSQRFFFGTPIFNGQLFRESMALKSFRIIIMAPLMSHLPLFTLFDLKISISFQSHSKQVINNFLPNQNDCNLKDLPTKIVQSGLNSNEILSLKNPGEIPNSNYYFGDKVVIQGPFESLVSKTNHLIHLVITKPSIIHLISHHDHSDIAISLSKSPSLTEEDEDLEFYLDDDDNEHEHDKTEIEEELRELDEYEEKYRNIANSGSGKGLRGLKNRITACSTISLNKKVSNKEMSLIFCKLNEPGDYYIHLHSFKISESQNSISLCTPFHLRLQITPHDDSNPNYSLCTNPIKQSKFKVPVNDRIDMMNTKRYNVLLDSKYNKSKEVVHLFHKQELKVSGENNYLSIKLTIPESPKLLVFLNILHKGKIWLSLNPSDLHNYYSSSGPLISGTYIIQLFVVSPGGAIDLKSSSNCLSFDLNFSLIQLSPLDKSIEDPEVELFGRCIVSHMPLPRTIDLRSNSDSGEYIIDGTYLVPFDSQTGSADEKLVGEIAKEDGFILKEASYSHFITVFLSRPSVIYTTVSNYKGMVLIHTKDGNSIKHKIGSNNLNSFYREFQQGKYELIFEFDLMEDFIDETIQEGSCPILKFHLSVTPLEVLPIFPPLVNNEVHRYVFGSDIEKDFTKRTHTELLSISRDYLDKLFPGKSLHFNLTKSALLGTSKESNDEYSSNRYISYKGNSIDILDILFWYSPFMKVTIPLETEFEETMFVIRVHLFPSWIPLSLKLLNLNSNNNNNHHLQKQNSAHYNGNTIEFSFSGIKKGSYQIVIHSKNQFTKNTMNKSSLLRISGFFRPVLNTRLFSLRQELLSIPDILPFQELPDSLNRLRFFPKNNGQKGFVGTMMFTFKDIKKTNLVVPQSTTLLLRFLSEPTLISGYDFHIVILKTKEGDDYVDNKPIFKSGKYGDTFVVLDSGTYDLYFSPNPSNMPYLLTIGITRFNPSEYEEYFRKRISFSNDSVEILNKYNNSIKSNDFFKTLVRTNMEDIFGSKQKCHFYLDNFELKLNENEDPYFNSGIINVCQGSLLKSENKLSDFTSGFHDIELIVGSSSMVYFHVNSDFLYSFYRIGIIVPEGYWVAEQRGKRSYLEVELTKGNYKLRVESMNSFTSFEEHDMIMFSMYVEISPIDGSEKFLKNEGIINNSLDLFSDEYKQNGSKSKNYGDGNYESLCNIPNGVPLPLDLTSIQGGSTVFGGPLDTSKSMFLFRSRVTLSDIHNGRKKVFLELNKKYFPIYLRLSVSPVNFDISDSPNLLEVLFTKINSNKIDPVYSNSDTMINSIEKVFKIDFDTIQDEQKGATHIPYWLTFTHKLDSTSSRISCIAFDIVYHIVSTESSDLHFGSIQTYTNGIASSSSIHHLNQVESKLSNALRVKKTPQYVHIPVPNTSIKEVSNILDLGSGELEKDILIDLENIADVNQALLIAELYYNPLLIAAKMTLYSEPPDENGENSELDELTLIKSSKMGFNGDIKSPFYVKETLSVVLTPQKHILECYIKSIPPYNLKKVPVMFGLSLVPLDHLLYKSDPLILYISPDTSVPILAGQNYHITIKLSTPIGNRKSQILDSFYILNRRESAKGNRVKPYAAQILDSGYSLGISFRYTDVIKVLQDDADQFTKRGFLVIETSEIYQKEGKHKYKLAPWIKYYLSEKGKTYLEISCFKTNSLGWANIVWDGNLDNHNQYSSNSGDSSGTDIMTKTKGYNLRSNNVGVVSERPSVQREETAKDVSVNYNRPQIVGMEDDHSSNPVESFIQSGKEYEHYDNGGVISSLIDTNYSIGHYYYNNTIKNMEDASKRWIILLLVAILVLILYYRSQIYKLTIYVKDYISSYFSGYKNKNDYNLIEERNNFDFLSNIESEDEEDKRNIQGHDSLNGNSSPKPRGTQGYDLPYHPPPKNKKKA</sequence>